<gene>
    <name evidence="1" type="ORF">HPULCUR_010574</name>
</gene>
<name>A0ABP9YDM1_9FUNG</name>
<sequence>MEETIKGRQNFSQMINLPYEIYLKIFSLLHKSLVKDCVMVCKEWSMPAFQAYFKEVIINDHNTGTLKALVDQGQYFKYCHWTEKLTVNQESSGFHFNREPEVEFTKEEFLKLIKYFPNLKKIEIRTNKSESNYTRYLLDIDSNHYLTRLESIILRTDTFCANPSNLYCSVYYKFRASLTRISLEHERKSVLASKYGGVLNYLNQFKKLTHLTYCNNSGHYTPIYEIQVACPSLTSIQLISHYSSPLLQAGDNIFDQNSNLKELSLSFPNISTRYIETITKYLPESVKKLDITITEIDLYDWIDQVGIENVLQLAERMSNLPKASFQCIPDKEYETEHENIGESNMTIFFKVLNAFKGDKKVPCTASFSDFRSVHNYMRFNGENISIEYGLNYADLYDDSGEERTLEFSVPDRTASIIGPEIINSLSFYICTVDPELTIKLLKYSLINCTHLQHVEFKGMNSPHHEFVLSSNIDYFHEGIETYDLTATSKENLKTVKLKNFIPSKEYIDLLANHLPDLQIFTCGGRLGGRFDNSEESQDHKLDLTRFKSLKIVYFDVQLVSIGSKLIKFEYVDGEEKFYQLKDKKDTSFEAISLEDIKNNQTTPISTIVFECEKIERFTLCNARGYNFLEIFRGIPQKKRSLEVDDMKYIANKFLPDQFNQ</sequence>
<evidence type="ECO:0000313" key="2">
    <source>
        <dbReference type="Proteomes" id="UP001476247"/>
    </source>
</evidence>
<proteinExistence type="predicted"/>
<dbReference type="Proteomes" id="UP001476247">
    <property type="component" value="Unassembled WGS sequence"/>
</dbReference>
<keyword evidence="2" id="KW-1185">Reference proteome</keyword>
<dbReference type="Gene3D" id="3.80.10.10">
    <property type="entry name" value="Ribonuclease Inhibitor"/>
    <property type="match status" value="1"/>
</dbReference>
<dbReference type="SUPFAM" id="SSF52047">
    <property type="entry name" value="RNI-like"/>
    <property type="match status" value="1"/>
</dbReference>
<evidence type="ECO:0008006" key="3">
    <source>
        <dbReference type="Google" id="ProtNLM"/>
    </source>
</evidence>
<dbReference type="EMBL" id="BAABUJ010000041">
    <property type="protein sequence ID" value="GAA5805061.1"/>
    <property type="molecule type" value="Genomic_DNA"/>
</dbReference>
<comment type="caution">
    <text evidence="1">The sequence shown here is derived from an EMBL/GenBank/DDBJ whole genome shotgun (WGS) entry which is preliminary data.</text>
</comment>
<dbReference type="InterPro" id="IPR032675">
    <property type="entry name" value="LRR_dom_sf"/>
</dbReference>
<evidence type="ECO:0000313" key="1">
    <source>
        <dbReference type="EMBL" id="GAA5805061.1"/>
    </source>
</evidence>
<reference evidence="1 2" key="1">
    <citation type="submission" date="2024-04" db="EMBL/GenBank/DDBJ databases">
        <title>genome sequences of Mucor flavus KT1a and Helicostylum pulchrum KT1b strains isolation_sourced from the surface of a dry-aged beef.</title>
        <authorList>
            <person name="Toyotome T."/>
            <person name="Hosono M."/>
            <person name="Torimaru M."/>
            <person name="Fukuda K."/>
            <person name="Mikami N."/>
        </authorList>
    </citation>
    <scope>NUCLEOTIDE SEQUENCE [LARGE SCALE GENOMIC DNA]</scope>
    <source>
        <strain evidence="1 2">KT1b</strain>
    </source>
</reference>
<organism evidence="1 2">
    <name type="scientific">Helicostylum pulchrum</name>
    <dbReference type="NCBI Taxonomy" id="562976"/>
    <lineage>
        <taxon>Eukaryota</taxon>
        <taxon>Fungi</taxon>
        <taxon>Fungi incertae sedis</taxon>
        <taxon>Mucoromycota</taxon>
        <taxon>Mucoromycotina</taxon>
        <taxon>Mucoromycetes</taxon>
        <taxon>Mucorales</taxon>
        <taxon>Mucorineae</taxon>
        <taxon>Mucoraceae</taxon>
        <taxon>Helicostylum</taxon>
    </lineage>
</organism>
<protein>
    <recommendedName>
        <fullName evidence="3">F-box domain-containing protein</fullName>
    </recommendedName>
</protein>
<accession>A0ABP9YDM1</accession>